<keyword evidence="1" id="KW-0812">Transmembrane</keyword>
<keyword evidence="1" id="KW-1133">Transmembrane helix</keyword>
<protein>
    <submittedName>
        <fullName evidence="2">Uncharacterized protein</fullName>
    </submittedName>
</protein>
<comment type="caution">
    <text evidence="2">The sequence shown here is derived from an EMBL/GenBank/DDBJ whole genome shotgun (WGS) entry which is preliminary data.</text>
</comment>
<feature type="transmembrane region" description="Helical" evidence="1">
    <location>
        <begin position="40"/>
        <end position="65"/>
    </location>
</feature>
<gene>
    <name evidence="2" type="ORF">GCM10025780_10830</name>
</gene>
<proteinExistence type="predicted"/>
<keyword evidence="3" id="KW-1185">Reference proteome</keyword>
<feature type="transmembrane region" description="Helical" evidence="1">
    <location>
        <begin position="6"/>
        <end position="28"/>
    </location>
</feature>
<evidence type="ECO:0000313" key="2">
    <source>
        <dbReference type="EMBL" id="GAA4669463.1"/>
    </source>
</evidence>
<organism evidence="2 3">
    <name type="scientific">Frondihabitans cladoniiphilus</name>
    <dbReference type="NCBI Taxonomy" id="715785"/>
    <lineage>
        <taxon>Bacteria</taxon>
        <taxon>Bacillati</taxon>
        <taxon>Actinomycetota</taxon>
        <taxon>Actinomycetes</taxon>
        <taxon>Micrococcales</taxon>
        <taxon>Microbacteriaceae</taxon>
        <taxon>Frondihabitans</taxon>
    </lineage>
</organism>
<keyword evidence="1" id="KW-0472">Membrane</keyword>
<dbReference type="Proteomes" id="UP001501295">
    <property type="component" value="Unassembled WGS sequence"/>
</dbReference>
<evidence type="ECO:0000256" key="1">
    <source>
        <dbReference type="SAM" id="Phobius"/>
    </source>
</evidence>
<reference evidence="3" key="1">
    <citation type="journal article" date="2019" name="Int. J. Syst. Evol. Microbiol.">
        <title>The Global Catalogue of Microorganisms (GCM) 10K type strain sequencing project: providing services to taxonomists for standard genome sequencing and annotation.</title>
        <authorList>
            <consortium name="The Broad Institute Genomics Platform"/>
            <consortium name="The Broad Institute Genome Sequencing Center for Infectious Disease"/>
            <person name="Wu L."/>
            <person name="Ma J."/>
        </authorList>
    </citation>
    <scope>NUCLEOTIDE SEQUENCE [LARGE SCALE GENOMIC DNA]</scope>
    <source>
        <strain evidence="3">JCM 18956</strain>
    </source>
</reference>
<name>A0ABP8VR67_9MICO</name>
<accession>A0ABP8VR67</accession>
<dbReference type="RefSeq" id="WP_345374125.1">
    <property type="nucleotide sequence ID" value="NZ_BAABLM010000002.1"/>
</dbReference>
<sequence>MTIDWGAFITVALVSLVSAGALVAVYATGLRLLAVEPRPAIASFGAYACFVVCALGVLYGIYLIIPSLHAG</sequence>
<dbReference type="EMBL" id="BAABLM010000002">
    <property type="protein sequence ID" value="GAA4669463.1"/>
    <property type="molecule type" value="Genomic_DNA"/>
</dbReference>
<evidence type="ECO:0000313" key="3">
    <source>
        <dbReference type="Proteomes" id="UP001501295"/>
    </source>
</evidence>